<evidence type="ECO:0000256" key="1">
    <source>
        <dbReference type="PROSITE-ProRule" id="PRU00042"/>
    </source>
</evidence>
<dbReference type="Proteomes" id="UP000838756">
    <property type="component" value="Unassembled WGS sequence"/>
</dbReference>
<dbReference type="InterPro" id="IPR013087">
    <property type="entry name" value="Znf_C2H2_type"/>
</dbReference>
<organism evidence="3 4">
    <name type="scientific">Pararge aegeria aegeria</name>
    <dbReference type="NCBI Taxonomy" id="348720"/>
    <lineage>
        <taxon>Eukaryota</taxon>
        <taxon>Metazoa</taxon>
        <taxon>Ecdysozoa</taxon>
        <taxon>Arthropoda</taxon>
        <taxon>Hexapoda</taxon>
        <taxon>Insecta</taxon>
        <taxon>Pterygota</taxon>
        <taxon>Neoptera</taxon>
        <taxon>Endopterygota</taxon>
        <taxon>Lepidoptera</taxon>
        <taxon>Glossata</taxon>
        <taxon>Ditrysia</taxon>
        <taxon>Papilionoidea</taxon>
        <taxon>Nymphalidae</taxon>
        <taxon>Satyrinae</taxon>
        <taxon>Satyrini</taxon>
        <taxon>Parargina</taxon>
        <taxon>Pararge</taxon>
    </lineage>
</organism>
<feature type="domain" description="C2H2-type" evidence="2">
    <location>
        <begin position="537"/>
        <end position="564"/>
    </location>
</feature>
<reference evidence="3" key="1">
    <citation type="submission" date="2022-03" db="EMBL/GenBank/DDBJ databases">
        <authorList>
            <person name="Lindestad O."/>
        </authorList>
    </citation>
    <scope>NUCLEOTIDE SEQUENCE</scope>
</reference>
<dbReference type="AlphaFoldDB" id="A0A8S4R832"/>
<dbReference type="SUPFAM" id="SSF57667">
    <property type="entry name" value="beta-beta-alpha zinc fingers"/>
    <property type="match status" value="2"/>
</dbReference>
<keyword evidence="1" id="KW-0863">Zinc-finger</keyword>
<evidence type="ECO:0000259" key="2">
    <source>
        <dbReference type="PROSITE" id="PS50157"/>
    </source>
</evidence>
<dbReference type="EMBL" id="CAKXAJ010024890">
    <property type="protein sequence ID" value="CAH2232329.1"/>
    <property type="molecule type" value="Genomic_DNA"/>
</dbReference>
<dbReference type="PROSITE" id="PS50157">
    <property type="entry name" value="ZINC_FINGER_C2H2_2"/>
    <property type="match status" value="3"/>
</dbReference>
<keyword evidence="4" id="KW-1185">Reference proteome</keyword>
<feature type="domain" description="C2H2-type" evidence="2">
    <location>
        <begin position="456"/>
        <end position="483"/>
    </location>
</feature>
<evidence type="ECO:0000313" key="3">
    <source>
        <dbReference type="EMBL" id="CAH2232329.1"/>
    </source>
</evidence>
<gene>
    <name evidence="3" type="primary">jg15855</name>
    <name evidence="3" type="ORF">PAEG_LOCUS10599</name>
</gene>
<proteinExistence type="predicted"/>
<name>A0A8S4R832_9NEOP</name>
<dbReference type="SMART" id="SM00355">
    <property type="entry name" value="ZnF_C2H2"/>
    <property type="match status" value="4"/>
</dbReference>
<dbReference type="OrthoDB" id="418748at2759"/>
<dbReference type="PROSITE" id="PS00028">
    <property type="entry name" value="ZINC_FINGER_C2H2_1"/>
    <property type="match status" value="3"/>
</dbReference>
<sequence>MRGPLLRGTRSNFYFCHVVNPALVSTQSNNHNDQNLLKLVSVTSIPSHCDLWQKQKQDNNLQGPENVIDLHKYPKQESDLKVEIECHIHDQNDEHKNFQQYTQLNQTSSDPITQQCIEVKNEIKEELNPPCALKVKDEVTSDHENDICNVKNNTEDNLSCQNVFDFNITIKDEFTKNIVQIEQFISADKMAVNKKDLGNNSQIDNAVKGTENVDGTGHRKVYSNQKKKKTLSPITNTAVSKDKLTVFKCAVCAKVFLGNDAYKEHMKKHSIQDHPSSTGPSGVLVLKVGDPLLNKCTIVKVKQVKSKLKTKEEFYEEILTSYYDRIKVWSQNGNNCDGAKNKSDSAQNTVQTDCKTVNVENVNVENVNVEPPTVVKLIKKKRRMRRSLTMSVTSKKCDDNCTNDESCKQSQCKKVQKPNAKHNINSYFSCNQCDYKCKYKKVLRKHKLKHVRVKTYRCQWCEYKCLKKTHLDQHLSIHTQTKPYSCNYSDKMAVNKKDLGNNSQIDNAVKGTENVDGTGHRKVYSNQKKNKAMSAVFKCGICSKVFLGNDAYKEHMKKHSIQDHPSSTGKSGAFVLKVGDDLSNKRTIVKMKRVKSKVKTKKEDEEILANYLDKTKARSQSGNTCDGAKNQSEQHGFVTRKSTESNLCEFLDYVYRAMDAGVQVDAVYTDYSKAFDKISHEILIQKLDKIGIHGDLLRWLASYLRDRTQAVAIKGYCSSFLPVSSGVPQGSHLELQSQLNLWITSWKRMVLESAEEKQHMSCIFDGTTDDTQIKFYINNTRIPTVKQFKYLGSIISNDSKLDDDVTYRTTAGRNKWRQLTGVMCDRRMPLKIKGKLYKTAIRPAILYGTECWAATKKHSTKLHTNEMRMLRWSAGVTPPQNQERNNVQRKLNKNCVIALNYIIVIRNAPSLCIMSGVLTRHV</sequence>
<dbReference type="GO" id="GO:0008270">
    <property type="term" value="F:zinc ion binding"/>
    <property type="evidence" value="ECO:0007669"/>
    <property type="project" value="UniProtKB-KW"/>
</dbReference>
<dbReference type="Gene3D" id="3.30.160.60">
    <property type="entry name" value="Classic Zinc Finger"/>
    <property type="match status" value="1"/>
</dbReference>
<keyword evidence="1" id="KW-0862">Zinc</keyword>
<evidence type="ECO:0000313" key="4">
    <source>
        <dbReference type="Proteomes" id="UP000838756"/>
    </source>
</evidence>
<protein>
    <submittedName>
        <fullName evidence="3">Jg15855 protein</fullName>
    </submittedName>
</protein>
<keyword evidence="1" id="KW-0479">Metal-binding</keyword>
<comment type="caution">
    <text evidence="3">The sequence shown here is derived from an EMBL/GenBank/DDBJ whole genome shotgun (WGS) entry which is preliminary data.</text>
</comment>
<accession>A0A8S4R832</accession>
<dbReference type="PANTHER" id="PTHR33332">
    <property type="entry name" value="REVERSE TRANSCRIPTASE DOMAIN-CONTAINING PROTEIN"/>
    <property type="match status" value="1"/>
</dbReference>
<feature type="domain" description="C2H2-type" evidence="2">
    <location>
        <begin position="247"/>
        <end position="274"/>
    </location>
</feature>
<dbReference type="InterPro" id="IPR036236">
    <property type="entry name" value="Znf_C2H2_sf"/>
</dbReference>